<dbReference type="EMBL" id="KZ825477">
    <property type="protein sequence ID" value="PYI34265.1"/>
    <property type="molecule type" value="Genomic_DNA"/>
</dbReference>
<sequence length="486" mass="54284">MEPSEIEAINSFFRDTLDSPQPLRSGAPTPSSSSAVLRPAPSWDESKVMLCASHIPTTSEMDIDSYAPDVTPQLAAISLTDPAGPIAIRTVSTPVAAGSGSRQEVRLSCAQVQQIHATKEVLMAQQTEIAALRTHLRKIHAGLRHGRHEAVRKVRDYMISWWEITDVEAARLVYDRHADDASKLAMLRAVSHPARELEAEYKRVDWALTERENRLVQSMEDLAGLLDQLRVSFAGGVSTEEDYEGAVVAGEGAVGVLSSREHDLKAFSHLEAAQRLRELRGQLDELDGQMVSMVEIQKIENPLVSDRRLERDAVEFMRTYDERRMHLFHEYQARLSFLETLTARHVDPLRLSSHELKKSSIFEPAPVQSPSPNVFVNQWLLFQLRTSSLEAARIRSLPEWQTLRGQGWTDAGISRLALMLWFSDDTVQPYTGSTISSQCTSLRVVSSIDVGASPRKRRASIAGLQDPEIQRESTQSPAKIGRYNTT</sequence>
<protein>
    <submittedName>
        <fullName evidence="2">Uncharacterized protein</fullName>
    </submittedName>
</protein>
<keyword evidence="3" id="KW-1185">Reference proteome</keyword>
<feature type="region of interest" description="Disordered" evidence="1">
    <location>
        <begin position="456"/>
        <end position="486"/>
    </location>
</feature>
<accession>A0A2V5IBW4</accession>
<organism evidence="2 3">
    <name type="scientific">Aspergillus indologenus CBS 114.80</name>
    <dbReference type="NCBI Taxonomy" id="1450541"/>
    <lineage>
        <taxon>Eukaryota</taxon>
        <taxon>Fungi</taxon>
        <taxon>Dikarya</taxon>
        <taxon>Ascomycota</taxon>
        <taxon>Pezizomycotina</taxon>
        <taxon>Eurotiomycetes</taxon>
        <taxon>Eurotiomycetidae</taxon>
        <taxon>Eurotiales</taxon>
        <taxon>Aspergillaceae</taxon>
        <taxon>Aspergillus</taxon>
        <taxon>Aspergillus subgen. Circumdati</taxon>
    </lineage>
</organism>
<gene>
    <name evidence="2" type="ORF">BP00DRAFT_74876</name>
</gene>
<proteinExistence type="predicted"/>
<feature type="compositionally biased region" description="Polar residues" evidence="1">
    <location>
        <begin position="472"/>
        <end position="486"/>
    </location>
</feature>
<reference evidence="2 3" key="1">
    <citation type="submission" date="2018-02" db="EMBL/GenBank/DDBJ databases">
        <title>The genomes of Aspergillus section Nigri reveals drivers in fungal speciation.</title>
        <authorList>
            <consortium name="DOE Joint Genome Institute"/>
            <person name="Vesth T.C."/>
            <person name="Nybo J."/>
            <person name="Theobald S."/>
            <person name="Brandl J."/>
            <person name="Frisvad J.C."/>
            <person name="Nielsen K.F."/>
            <person name="Lyhne E.K."/>
            <person name="Kogle M.E."/>
            <person name="Kuo A."/>
            <person name="Riley R."/>
            <person name="Clum A."/>
            <person name="Nolan M."/>
            <person name="Lipzen A."/>
            <person name="Salamov A."/>
            <person name="Henrissat B."/>
            <person name="Wiebenga A."/>
            <person name="De vries R.P."/>
            <person name="Grigoriev I.V."/>
            <person name="Mortensen U.H."/>
            <person name="Andersen M.R."/>
            <person name="Baker S.E."/>
        </authorList>
    </citation>
    <scope>NUCLEOTIDE SEQUENCE [LARGE SCALE GENOMIC DNA]</scope>
    <source>
        <strain evidence="2 3">CBS 114.80</strain>
    </source>
</reference>
<dbReference type="AlphaFoldDB" id="A0A2V5IBW4"/>
<evidence type="ECO:0000313" key="2">
    <source>
        <dbReference type="EMBL" id="PYI34265.1"/>
    </source>
</evidence>
<evidence type="ECO:0000256" key="1">
    <source>
        <dbReference type="SAM" id="MobiDB-lite"/>
    </source>
</evidence>
<dbReference type="Proteomes" id="UP000248817">
    <property type="component" value="Unassembled WGS sequence"/>
</dbReference>
<evidence type="ECO:0000313" key="3">
    <source>
        <dbReference type="Proteomes" id="UP000248817"/>
    </source>
</evidence>
<feature type="region of interest" description="Disordered" evidence="1">
    <location>
        <begin position="15"/>
        <end position="39"/>
    </location>
</feature>
<name>A0A2V5IBW4_9EURO</name>